<keyword evidence="7 8" id="KW-0807">Transducer</keyword>
<dbReference type="PRINTS" id="PR00237">
    <property type="entry name" value="GPCRRHODOPSN"/>
</dbReference>
<keyword evidence="6 8" id="KW-0675">Receptor</keyword>
<dbReference type="PANTHER" id="PTHR24243">
    <property type="entry name" value="G-PROTEIN COUPLED RECEPTOR"/>
    <property type="match status" value="1"/>
</dbReference>
<dbReference type="GO" id="GO:0004930">
    <property type="term" value="F:G protein-coupled receptor activity"/>
    <property type="evidence" value="ECO:0007669"/>
    <property type="project" value="UniProtKB-KW"/>
</dbReference>
<dbReference type="PROSITE" id="PS50262">
    <property type="entry name" value="G_PROTEIN_RECEP_F1_2"/>
    <property type="match status" value="1"/>
</dbReference>
<gene>
    <name evidence="11" type="ORF">CHS0354_016584</name>
</gene>
<feature type="transmembrane region" description="Helical" evidence="9">
    <location>
        <begin position="281"/>
        <end position="304"/>
    </location>
</feature>
<evidence type="ECO:0000313" key="11">
    <source>
        <dbReference type="EMBL" id="KAK3612195.1"/>
    </source>
</evidence>
<protein>
    <recommendedName>
        <fullName evidence="10">G-protein coupled receptors family 1 profile domain-containing protein</fullName>
    </recommendedName>
</protein>
<comment type="subcellular location">
    <subcellularLocation>
        <location evidence="1">Membrane</location>
        <topology evidence="1">Multi-pass membrane protein</topology>
    </subcellularLocation>
</comment>
<dbReference type="PANTHER" id="PTHR24243:SF230">
    <property type="entry name" value="G-PROTEIN COUPLED RECEPTORS FAMILY 1 PROFILE DOMAIN-CONTAINING PROTEIN"/>
    <property type="match status" value="1"/>
</dbReference>
<evidence type="ECO:0000256" key="8">
    <source>
        <dbReference type="RuleBase" id="RU000688"/>
    </source>
</evidence>
<dbReference type="InterPro" id="IPR000276">
    <property type="entry name" value="GPCR_Rhodpsn"/>
</dbReference>
<dbReference type="GO" id="GO:0005886">
    <property type="term" value="C:plasma membrane"/>
    <property type="evidence" value="ECO:0007669"/>
    <property type="project" value="TreeGrafter"/>
</dbReference>
<reference evidence="11" key="1">
    <citation type="journal article" date="2021" name="Genome Biol. Evol.">
        <title>A High-Quality Reference Genome for a Parasitic Bivalve with Doubly Uniparental Inheritance (Bivalvia: Unionida).</title>
        <authorList>
            <person name="Smith C.H."/>
        </authorList>
    </citation>
    <scope>NUCLEOTIDE SEQUENCE</scope>
    <source>
        <strain evidence="11">CHS0354</strain>
    </source>
</reference>
<evidence type="ECO:0000256" key="3">
    <source>
        <dbReference type="ARBA" id="ARBA00022989"/>
    </source>
</evidence>
<sequence>SIYKVDRHRRENMEFSYVSPTTEAFPIEISFPMSTGVWNYMNATMMSTTGETSVEQYLEYKVAVLINRYYLYILLILGLFGSIATLVTMTTMRPFLSSAIFMCVLAVVDGTALIWKLLYLQITLSGIQIGDFMCGFFYTFGSWTQQYSNWILVAMTTERCIAIWFPLKVSKLCSKTTTIIEIIVLAILIFGLNLHFVWTFQEISDPVQKHSCAARPEYTTFIDRIWYWIDGTSYSISPIVIIAVLNGMIIYGLRKARKKHRDLTNIRIGGMKERSRQERQITIMLITLCVVFFILTLPNCIFFILKDTWNWKQSNYQIALYSLLYQIVFVLSDFHQSVNFYLYCLTGKKFRNQFKAVVMCKRGQLNRKWQSKYRDHTISTIRDRSFSAWNGNESVSSVICDMKSTGNNTDTTSFSSSSCL</sequence>
<comment type="caution">
    <text evidence="11">The sequence shown here is derived from an EMBL/GenBank/DDBJ whole genome shotgun (WGS) entry which is preliminary data.</text>
</comment>
<reference evidence="11" key="3">
    <citation type="submission" date="2023-05" db="EMBL/GenBank/DDBJ databases">
        <authorList>
            <person name="Smith C.H."/>
        </authorList>
    </citation>
    <scope>NUCLEOTIDE SEQUENCE</scope>
    <source>
        <strain evidence="11">CHS0354</strain>
        <tissue evidence="11">Mantle</tissue>
    </source>
</reference>
<feature type="non-terminal residue" evidence="11">
    <location>
        <position position="1"/>
    </location>
</feature>
<keyword evidence="2 8" id="KW-0812">Transmembrane</keyword>
<dbReference type="Pfam" id="PF00001">
    <property type="entry name" value="7tm_1"/>
    <property type="match status" value="1"/>
</dbReference>
<evidence type="ECO:0000256" key="1">
    <source>
        <dbReference type="ARBA" id="ARBA00004141"/>
    </source>
</evidence>
<evidence type="ECO:0000256" key="6">
    <source>
        <dbReference type="ARBA" id="ARBA00023170"/>
    </source>
</evidence>
<dbReference type="Proteomes" id="UP001195483">
    <property type="component" value="Unassembled WGS sequence"/>
</dbReference>
<evidence type="ECO:0000256" key="7">
    <source>
        <dbReference type="ARBA" id="ARBA00023224"/>
    </source>
</evidence>
<dbReference type="PROSITE" id="PS00237">
    <property type="entry name" value="G_PROTEIN_RECEP_F1_1"/>
    <property type="match status" value="1"/>
</dbReference>
<dbReference type="SUPFAM" id="SSF81321">
    <property type="entry name" value="Family A G protein-coupled receptor-like"/>
    <property type="match status" value="1"/>
</dbReference>
<organism evidence="11 12">
    <name type="scientific">Potamilus streckersoni</name>
    <dbReference type="NCBI Taxonomy" id="2493646"/>
    <lineage>
        <taxon>Eukaryota</taxon>
        <taxon>Metazoa</taxon>
        <taxon>Spiralia</taxon>
        <taxon>Lophotrochozoa</taxon>
        <taxon>Mollusca</taxon>
        <taxon>Bivalvia</taxon>
        <taxon>Autobranchia</taxon>
        <taxon>Heteroconchia</taxon>
        <taxon>Palaeoheterodonta</taxon>
        <taxon>Unionida</taxon>
        <taxon>Unionoidea</taxon>
        <taxon>Unionidae</taxon>
        <taxon>Ambleminae</taxon>
        <taxon>Lampsilini</taxon>
        <taxon>Potamilus</taxon>
    </lineage>
</organism>
<proteinExistence type="inferred from homology"/>
<evidence type="ECO:0000256" key="4">
    <source>
        <dbReference type="ARBA" id="ARBA00023040"/>
    </source>
</evidence>
<dbReference type="AlphaFoldDB" id="A0AAE0WH76"/>
<dbReference type="InterPro" id="IPR017452">
    <property type="entry name" value="GPCR_Rhodpsn_7TM"/>
</dbReference>
<evidence type="ECO:0000256" key="5">
    <source>
        <dbReference type="ARBA" id="ARBA00023136"/>
    </source>
</evidence>
<feature type="transmembrane region" description="Helical" evidence="9">
    <location>
        <begin position="324"/>
        <end position="345"/>
    </location>
</feature>
<accession>A0AAE0WH76</accession>
<dbReference type="Gene3D" id="1.20.1070.10">
    <property type="entry name" value="Rhodopsin 7-helix transmembrane proteins"/>
    <property type="match status" value="1"/>
</dbReference>
<evidence type="ECO:0000256" key="2">
    <source>
        <dbReference type="ARBA" id="ARBA00022692"/>
    </source>
</evidence>
<keyword evidence="5 9" id="KW-0472">Membrane</keyword>
<feature type="transmembrane region" description="Helical" evidence="9">
    <location>
        <begin position="179"/>
        <end position="198"/>
    </location>
</feature>
<feature type="transmembrane region" description="Helical" evidence="9">
    <location>
        <begin position="95"/>
        <end position="115"/>
    </location>
</feature>
<evidence type="ECO:0000256" key="9">
    <source>
        <dbReference type="SAM" id="Phobius"/>
    </source>
</evidence>
<feature type="domain" description="G-protein coupled receptors family 1 profile" evidence="10">
    <location>
        <begin position="81"/>
        <end position="343"/>
    </location>
</feature>
<feature type="transmembrane region" description="Helical" evidence="9">
    <location>
        <begin position="69"/>
        <end position="89"/>
    </location>
</feature>
<keyword evidence="12" id="KW-1185">Reference proteome</keyword>
<name>A0AAE0WH76_9BIVA</name>
<feature type="transmembrane region" description="Helical" evidence="9">
    <location>
        <begin position="234"/>
        <end position="253"/>
    </location>
</feature>
<evidence type="ECO:0000259" key="10">
    <source>
        <dbReference type="PROSITE" id="PS50262"/>
    </source>
</evidence>
<reference evidence="11" key="2">
    <citation type="journal article" date="2021" name="Genome Biol. Evol.">
        <title>Developing a high-quality reference genome for a parasitic bivalve with doubly uniparental inheritance (Bivalvia: Unionida).</title>
        <authorList>
            <person name="Smith C.H."/>
        </authorList>
    </citation>
    <scope>NUCLEOTIDE SEQUENCE</scope>
    <source>
        <strain evidence="11">CHS0354</strain>
        <tissue evidence="11">Mantle</tissue>
    </source>
</reference>
<evidence type="ECO:0000313" key="12">
    <source>
        <dbReference type="Proteomes" id="UP001195483"/>
    </source>
</evidence>
<comment type="similarity">
    <text evidence="8">Belongs to the G-protein coupled receptor 1 family.</text>
</comment>
<dbReference type="EMBL" id="JAEAOA010001023">
    <property type="protein sequence ID" value="KAK3612195.1"/>
    <property type="molecule type" value="Genomic_DNA"/>
</dbReference>
<keyword evidence="3 9" id="KW-1133">Transmembrane helix</keyword>
<keyword evidence="4 8" id="KW-0297">G-protein coupled receptor</keyword>
<dbReference type="CDD" id="cd14978">
    <property type="entry name" value="7tmA_FMRFamide_R-like"/>
    <property type="match status" value="1"/>
</dbReference>